<name>A0AA42CRP1_9HYPH</name>
<feature type="transmembrane region" description="Helical" evidence="7">
    <location>
        <begin position="270"/>
        <end position="289"/>
    </location>
</feature>
<evidence type="ECO:0000256" key="7">
    <source>
        <dbReference type="RuleBase" id="RU363032"/>
    </source>
</evidence>
<dbReference type="Gene3D" id="1.10.3720.10">
    <property type="entry name" value="MetI-like"/>
    <property type="match status" value="2"/>
</dbReference>
<dbReference type="GO" id="GO:0055085">
    <property type="term" value="P:transmembrane transport"/>
    <property type="evidence" value="ECO:0007669"/>
    <property type="project" value="InterPro"/>
</dbReference>
<feature type="transmembrane region" description="Helical" evidence="7">
    <location>
        <begin position="96"/>
        <end position="116"/>
    </location>
</feature>
<evidence type="ECO:0000256" key="1">
    <source>
        <dbReference type="ARBA" id="ARBA00004651"/>
    </source>
</evidence>
<comment type="caution">
    <text evidence="9">The sequence shown here is derived from an EMBL/GenBank/DDBJ whole genome shotgun (WGS) entry which is preliminary data.</text>
</comment>
<dbReference type="PANTHER" id="PTHR30151">
    <property type="entry name" value="ALKANE SULFONATE ABC TRANSPORTER-RELATED, MEMBRANE SUBUNIT"/>
    <property type="match status" value="1"/>
</dbReference>
<dbReference type="PROSITE" id="PS50928">
    <property type="entry name" value="ABC_TM1"/>
    <property type="match status" value="2"/>
</dbReference>
<gene>
    <name evidence="9" type="ORF">M8523_32820</name>
</gene>
<feature type="transmembrane region" description="Helical" evidence="7">
    <location>
        <begin position="362"/>
        <end position="385"/>
    </location>
</feature>
<feature type="transmembrane region" description="Helical" evidence="7">
    <location>
        <begin position="175"/>
        <end position="200"/>
    </location>
</feature>
<keyword evidence="3" id="KW-1003">Cell membrane</keyword>
<feature type="domain" description="ABC transmembrane type-1" evidence="8">
    <location>
        <begin position="324"/>
        <end position="508"/>
    </location>
</feature>
<proteinExistence type="inferred from homology"/>
<protein>
    <submittedName>
        <fullName evidence="9">ABC transporter permease subunit</fullName>
    </submittedName>
</protein>
<comment type="similarity">
    <text evidence="7">Belongs to the binding-protein-dependent transport system permease family.</text>
</comment>
<evidence type="ECO:0000256" key="2">
    <source>
        <dbReference type="ARBA" id="ARBA00022448"/>
    </source>
</evidence>
<organism evidence="9 10">
    <name type="scientific">Lichenifustis flavocetrariae</name>
    <dbReference type="NCBI Taxonomy" id="2949735"/>
    <lineage>
        <taxon>Bacteria</taxon>
        <taxon>Pseudomonadati</taxon>
        <taxon>Pseudomonadota</taxon>
        <taxon>Alphaproteobacteria</taxon>
        <taxon>Hyphomicrobiales</taxon>
        <taxon>Lichenihabitantaceae</taxon>
        <taxon>Lichenifustis</taxon>
    </lineage>
</organism>
<dbReference type="InterPro" id="IPR035906">
    <property type="entry name" value="MetI-like_sf"/>
</dbReference>
<feature type="domain" description="ABC transmembrane type-1" evidence="8">
    <location>
        <begin position="58"/>
        <end position="242"/>
    </location>
</feature>
<feature type="transmembrane region" description="Helical" evidence="7">
    <location>
        <begin position="392"/>
        <end position="414"/>
    </location>
</feature>
<comment type="subcellular location">
    <subcellularLocation>
        <location evidence="1 7">Cell membrane</location>
        <topology evidence="1 7">Multi-pass membrane protein</topology>
    </subcellularLocation>
</comment>
<evidence type="ECO:0000259" key="8">
    <source>
        <dbReference type="PROSITE" id="PS50928"/>
    </source>
</evidence>
<keyword evidence="6 7" id="KW-0472">Membrane</keyword>
<dbReference type="InterPro" id="IPR000515">
    <property type="entry name" value="MetI-like"/>
</dbReference>
<evidence type="ECO:0000313" key="9">
    <source>
        <dbReference type="EMBL" id="MCW6512692.1"/>
    </source>
</evidence>
<dbReference type="SUPFAM" id="SSF161098">
    <property type="entry name" value="MetI-like"/>
    <property type="match status" value="2"/>
</dbReference>
<evidence type="ECO:0000256" key="3">
    <source>
        <dbReference type="ARBA" id="ARBA00022475"/>
    </source>
</evidence>
<dbReference type="EMBL" id="JAMOIM010000060">
    <property type="protein sequence ID" value="MCW6512692.1"/>
    <property type="molecule type" value="Genomic_DNA"/>
</dbReference>
<dbReference type="GO" id="GO:0005886">
    <property type="term" value="C:plasma membrane"/>
    <property type="evidence" value="ECO:0007669"/>
    <property type="project" value="UniProtKB-SubCell"/>
</dbReference>
<evidence type="ECO:0000256" key="4">
    <source>
        <dbReference type="ARBA" id="ARBA00022692"/>
    </source>
</evidence>
<evidence type="ECO:0000256" key="6">
    <source>
        <dbReference type="ARBA" id="ARBA00023136"/>
    </source>
</evidence>
<dbReference type="PANTHER" id="PTHR30151:SF20">
    <property type="entry name" value="ABC TRANSPORTER PERMEASE PROTEIN HI_0355-RELATED"/>
    <property type="match status" value="1"/>
</dbReference>
<keyword evidence="4 7" id="KW-0812">Transmembrane</keyword>
<feature type="transmembrane region" description="Helical" evidence="7">
    <location>
        <begin position="62"/>
        <end position="84"/>
    </location>
</feature>
<evidence type="ECO:0000313" key="10">
    <source>
        <dbReference type="Proteomes" id="UP001165667"/>
    </source>
</evidence>
<dbReference type="Proteomes" id="UP001165667">
    <property type="component" value="Unassembled WGS sequence"/>
</dbReference>
<accession>A0AA42CRP1</accession>
<keyword evidence="10" id="KW-1185">Reference proteome</keyword>
<dbReference type="Pfam" id="PF00528">
    <property type="entry name" value="BPD_transp_1"/>
    <property type="match status" value="2"/>
</dbReference>
<feature type="transmembrane region" description="Helical" evidence="7">
    <location>
        <begin position="324"/>
        <end position="350"/>
    </location>
</feature>
<keyword evidence="2 7" id="KW-0813">Transport</keyword>
<keyword evidence="5 7" id="KW-1133">Transmembrane helix</keyword>
<evidence type="ECO:0000256" key="5">
    <source>
        <dbReference type="ARBA" id="ARBA00022989"/>
    </source>
</evidence>
<sequence length="546" mass="56935">MTRTDSSGRLSTALLLLGLVVSWEIVGENALVARGALPAPSAILVHLWSDRADYGPHILATVQSATIGFLVGNVVAIAAALIFVRLPLVEQLSRGFNIAIFAIPPIAIAPVLVLALKGDWPRIALAGLAVYFPTMTAMSVGLRDVDPRATDVVRAYGGGPNAILRWIRLRSSLPALLGGLQVAAPNAVLGAMLAEFGSGARWGLGTYLLGSLGRADPARLWGIGLVATVISGLAYAIPAIVAVLVTGRSRAVTIAPAPASLRSLQPTRPLTRMLVLLASILVPLLLWWALVAMSGLPSIVVKSPTGVFRYLVTDASAPSAQARLFVALATTIPLTIVGVAAGLIFAFGLATAGLLVPGVVRALMPVALVSQTMPLVALTPLLVLLLGRGTTVTMVITISVTFFPAFVTLARGFAMVPRAAFDLVRAYGGDGYQRLSLIAVPASLPYLFAAAKLAVPRALLGVMIAEWLATGGGLGDLLNRSRGTLDYGMIWSVAFVSVVLSIGLYQLIALAENLIGVGDLRMLKQSTMGKANSQRSDSDHARNAPP</sequence>
<feature type="transmembrane region" description="Helical" evidence="7">
    <location>
        <begin position="490"/>
        <end position="515"/>
    </location>
</feature>
<dbReference type="AlphaFoldDB" id="A0AA42CRP1"/>
<feature type="transmembrane region" description="Helical" evidence="7">
    <location>
        <begin position="220"/>
        <end position="245"/>
    </location>
</feature>
<feature type="transmembrane region" description="Helical" evidence="7">
    <location>
        <begin position="122"/>
        <end position="142"/>
    </location>
</feature>
<dbReference type="RefSeq" id="WP_282589067.1">
    <property type="nucleotide sequence ID" value="NZ_JAMOIM010000060.1"/>
</dbReference>
<reference evidence="9" key="1">
    <citation type="submission" date="2022-05" db="EMBL/GenBank/DDBJ databases">
        <authorList>
            <person name="Pankratov T."/>
        </authorList>
    </citation>
    <scope>NUCLEOTIDE SEQUENCE</scope>
    <source>
        <strain evidence="9">BP6-180914</strain>
    </source>
</reference>